<dbReference type="RefSeq" id="XP_062747544.1">
    <property type="nucleotide sequence ID" value="XM_062883206.1"/>
</dbReference>
<accession>A0ABR0GS30</accession>
<dbReference type="GeneID" id="87902755"/>
<evidence type="ECO:0000313" key="2">
    <source>
        <dbReference type="Proteomes" id="UP001323405"/>
    </source>
</evidence>
<sequence>MKGCMLSFVVCGATGAQREDFDKVAELDVLEVEDDLQEYDAGRLRELQMELLELSFEDQWGTHLFQVREAAQTRALSFVRSSVSGVCCRARGFTKPMSRNNNAHSRETATRREGLSALAIDSSTISSVVSNVSARMKQSRWQILMPRIARLPTRLPPVMARKSTNPRPDYDLQLRGRTYPAAAGQGSVANSTSAVAATSNGGPKEQPILTLFPLEPQFGVGVDGTLMLLNQTPITAETNKLAGTLVSEYGLED</sequence>
<gene>
    <name evidence="1" type="ORF">QC762_0029330</name>
</gene>
<proteinExistence type="predicted"/>
<organism evidence="1 2">
    <name type="scientific">Podospora pseudocomata</name>
    <dbReference type="NCBI Taxonomy" id="2093779"/>
    <lineage>
        <taxon>Eukaryota</taxon>
        <taxon>Fungi</taxon>
        <taxon>Dikarya</taxon>
        <taxon>Ascomycota</taxon>
        <taxon>Pezizomycotina</taxon>
        <taxon>Sordariomycetes</taxon>
        <taxon>Sordariomycetidae</taxon>
        <taxon>Sordariales</taxon>
        <taxon>Podosporaceae</taxon>
        <taxon>Podospora</taxon>
    </lineage>
</organism>
<reference evidence="1 2" key="1">
    <citation type="journal article" date="2023" name="bioRxiv">
        <title>High-quality genome assemblies of four members of thePodospora anserinaspecies complex.</title>
        <authorList>
            <person name="Ament-Velasquez S.L."/>
            <person name="Vogan A.A."/>
            <person name="Wallerman O."/>
            <person name="Hartmann F."/>
            <person name="Gautier V."/>
            <person name="Silar P."/>
            <person name="Giraud T."/>
            <person name="Johannesson H."/>
        </authorList>
    </citation>
    <scope>NUCLEOTIDE SEQUENCE [LARGE SCALE GENOMIC DNA]</scope>
    <source>
        <strain evidence="1 2">CBS 415.72m</strain>
    </source>
</reference>
<dbReference type="Proteomes" id="UP001323405">
    <property type="component" value="Unassembled WGS sequence"/>
</dbReference>
<keyword evidence="2" id="KW-1185">Reference proteome</keyword>
<dbReference type="EMBL" id="JAFFHA010000002">
    <property type="protein sequence ID" value="KAK4658572.1"/>
    <property type="molecule type" value="Genomic_DNA"/>
</dbReference>
<comment type="caution">
    <text evidence="1">The sequence shown here is derived from an EMBL/GenBank/DDBJ whole genome shotgun (WGS) entry which is preliminary data.</text>
</comment>
<protein>
    <submittedName>
        <fullName evidence="1">Uncharacterized protein</fullName>
    </submittedName>
</protein>
<evidence type="ECO:0000313" key="1">
    <source>
        <dbReference type="EMBL" id="KAK4658572.1"/>
    </source>
</evidence>
<name>A0ABR0GS30_9PEZI</name>